<evidence type="ECO:0000313" key="1">
    <source>
        <dbReference type="EMBL" id="KAF0723276.1"/>
    </source>
</evidence>
<name>A0A6G0WAI6_9STRA</name>
<dbReference type="AlphaFoldDB" id="A0A6G0WAI6"/>
<sequence>MVKRVSFASTKTVVEFQLGSNPTTVPHVGPSIGLCGKAIRISKVPTEDSANRRTKRALYVEPQRRVALLRREGFSMEAITAICWEADQAKIERRDTVIDYVLEKRREAREKLLAQAVTLQQTQKQQASTSLLAAIELL</sequence>
<reference evidence="1 2" key="1">
    <citation type="submission" date="2019-07" db="EMBL/GenBank/DDBJ databases">
        <title>Genomics analysis of Aphanomyces spp. identifies a new class of oomycete effector associated with host adaptation.</title>
        <authorList>
            <person name="Gaulin E."/>
        </authorList>
    </citation>
    <scope>NUCLEOTIDE SEQUENCE [LARGE SCALE GENOMIC DNA]</scope>
    <source>
        <strain evidence="1 2">ATCC 201684</strain>
    </source>
</reference>
<proteinExistence type="predicted"/>
<organism evidence="1 2">
    <name type="scientific">Aphanomyces euteiches</name>
    <dbReference type="NCBI Taxonomy" id="100861"/>
    <lineage>
        <taxon>Eukaryota</taxon>
        <taxon>Sar</taxon>
        <taxon>Stramenopiles</taxon>
        <taxon>Oomycota</taxon>
        <taxon>Saprolegniomycetes</taxon>
        <taxon>Saprolegniales</taxon>
        <taxon>Verrucalvaceae</taxon>
        <taxon>Aphanomyces</taxon>
    </lineage>
</organism>
<accession>A0A6G0WAI6</accession>
<dbReference type="EMBL" id="VJMJ01000311">
    <property type="protein sequence ID" value="KAF0723276.1"/>
    <property type="molecule type" value="Genomic_DNA"/>
</dbReference>
<evidence type="ECO:0000313" key="2">
    <source>
        <dbReference type="Proteomes" id="UP000481153"/>
    </source>
</evidence>
<comment type="caution">
    <text evidence="1">The sequence shown here is derived from an EMBL/GenBank/DDBJ whole genome shotgun (WGS) entry which is preliminary data.</text>
</comment>
<dbReference type="Proteomes" id="UP000481153">
    <property type="component" value="Unassembled WGS sequence"/>
</dbReference>
<protein>
    <submittedName>
        <fullName evidence="1">Uncharacterized protein</fullName>
    </submittedName>
</protein>
<keyword evidence="2" id="KW-1185">Reference proteome</keyword>
<dbReference type="VEuPathDB" id="FungiDB:AeMF1_018682"/>
<gene>
    <name evidence="1" type="ORF">Ae201684_017759</name>
</gene>